<evidence type="ECO:0000313" key="8">
    <source>
        <dbReference type="Proteomes" id="UP000805614"/>
    </source>
</evidence>
<dbReference type="InterPro" id="IPR036188">
    <property type="entry name" value="FAD/NAD-bd_sf"/>
</dbReference>
<dbReference type="PANTHER" id="PTHR43557:SF2">
    <property type="entry name" value="RIESKE DOMAIN-CONTAINING PROTEIN-RELATED"/>
    <property type="match status" value="1"/>
</dbReference>
<dbReference type="RefSeq" id="WP_187246297.1">
    <property type="nucleotide sequence ID" value="NZ_BAAAOK010000040.1"/>
</dbReference>
<organism evidence="7 8">
    <name type="scientific">Actinomadura alba</name>
    <dbReference type="NCBI Taxonomy" id="406431"/>
    <lineage>
        <taxon>Bacteria</taxon>
        <taxon>Bacillati</taxon>
        <taxon>Actinomycetota</taxon>
        <taxon>Actinomycetes</taxon>
        <taxon>Streptosporangiales</taxon>
        <taxon>Thermomonosporaceae</taxon>
        <taxon>Actinomadura</taxon>
    </lineage>
</organism>
<feature type="domain" description="Reductase C-terminal" evidence="6">
    <location>
        <begin position="318"/>
        <end position="402"/>
    </location>
</feature>
<evidence type="ECO:0000256" key="2">
    <source>
        <dbReference type="ARBA" id="ARBA00022630"/>
    </source>
</evidence>
<dbReference type="InterPro" id="IPR016156">
    <property type="entry name" value="FAD/NAD-linked_Rdtase_dimer_sf"/>
</dbReference>
<dbReference type="PRINTS" id="PR00411">
    <property type="entry name" value="PNDRDTASEI"/>
</dbReference>
<evidence type="ECO:0000256" key="1">
    <source>
        <dbReference type="ARBA" id="ARBA00001974"/>
    </source>
</evidence>
<name>A0ABR7LWM5_9ACTN</name>
<evidence type="ECO:0000313" key="7">
    <source>
        <dbReference type="EMBL" id="MBC6469246.1"/>
    </source>
</evidence>
<gene>
    <name evidence="7" type="ORF">HKK74_27665</name>
</gene>
<protein>
    <submittedName>
        <fullName evidence="7">FAD-dependent oxidoreductase</fullName>
    </submittedName>
</protein>
<dbReference type="Proteomes" id="UP000805614">
    <property type="component" value="Unassembled WGS sequence"/>
</dbReference>
<dbReference type="PANTHER" id="PTHR43557">
    <property type="entry name" value="APOPTOSIS-INDUCING FACTOR 1"/>
    <property type="match status" value="1"/>
</dbReference>
<keyword evidence="4" id="KW-0560">Oxidoreductase</keyword>
<dbReference type="SUPFAM" id="SSF55424">
    <property type="entry name" value="FAD/NAD-linked reductases, dimerisation (C-terminal) domain"/>
    <property type="match status" value="1"/>
</dbReference>
<evidence type="ECO:0000256" key="3">
    <source>
        <dbReference type="ARBA" id="ARBA00022827"/>
    </source>
</evidence>
<dbReference type="InterPro" id="IPR028202">
    <property type="entry name" value="Reductase_C"/>
</dbReference>
<proteinExistence type="predicted"/>
<dbReference type="SUPFAM" id="SSF51905">
    <property type="entry name" value="FAD/NAD(P)-binding domain"/>
    <property type="match status" value="2"/>
</dbReference>
<dbReference type="Gene3D" id="3.50.50.60">
    <property type="entry name" value="FAD/NAD(P)-binding domain"/>
    <property type="match status" value="2"/>
</dbReference>
<dbReference type="Gene3D" id="3.30.390.30">
    <property type="match status" value="1"/>
</dbReference>
<comment type="cofactor">
    <cofactor evidence="1">
        <name>FAD</name>
        <dbReference type="ChEBI" id="CHEBI:57692"/>
    </cofactor>
</comment>
<dbReference type="EMBL" id="JABVEC010000025">
    <property type="protein sequence ID" value="MBC6469246.1"/>
    <property type="molecule type" value="Genomic_DNA"/>
</dbReference>
<dbReference type="Pfam" id="PF07992">
    <property type="entry name" value="Pyr_redox_2"/>
    <property type="match status" value="1"/>
</dbReference>
<reference evidence="7 8" key="1">
    <citation type="submission" date="2020-06" db="EMBL/GenBank/DDBJ databases">
        <title>Actinomadura xiongansis sp. nov., isolated from soil of Baiyangdian.</title>
        <authorList>
            <person name="Zhang X."/>
        </authorList>
    </citation>
    <scope>NUCLEOTIDE SEQUENCE [LARGE SCALE GENOMIC DNA]</scope>
    <source>
        <strain evidence="7 8">HBUM206468</strain>
    </source>
</reference>
<accession>A0ABR7LWM5</accession>
<dbReference type="InterPro" id="IPR050446">
    <property type="entry name" value="FAD-oxidoreductase/Apoptosis"/>
</dbReference>
<keyword evidence="8" id="KW-1185">Reference proteome</keyword>
<evidence type="ECO:0000259" key="5">
    <source>
        <dbReference type="Pfam" id="PF07992"/>
    </source>
</evidence>
<evidence type="ECO:0000259" key="6">
    <source>
        <dbReference type="Pfam" id="PF14759"/>
    </source>
</evidence>
<comment type="caution">
    <text evidence="7">The sequence shown here is derived from an EMBL/GenBank/DDBJ whole genome shotgun (WGS) entry which is preliminary data.</text>
</comment>
<keyword evidence="3" id="KW-0274">FAD</keyword>
<feature type="domain" description="FAD/NAD(P)-binding" evidence="5">
    <location>
        <begin position="7"/>
        <end position="298"/>
    </location>
</feature>
<keyword evidence="2" id="KW-0285">Flavoprotein</keyword>
<dbReference type="Pfam" id="PF14759">
    <property type="entry name" value="Reductase_C"/>
    <property type="match status" value="1"/>
</dbReference>
<evidence type="ECO:0000256" key="4">
    <source>
        <dbReference type="ARBA" id="ARBA00023002"/>
    </source>
</evidence>
<dbReference type="InterPro" id="IPR023753">
    <property type="entry name" value="FAD/NAD-binding_dom"/>
</dbReference>
<dbReference type="PRINTS" id="PR00368">
    <property type="entry name" value="FADPNR"/>
</dbReference>
<sequence length="403" mass="43105">MPAPTTFVIAGGGLAAAKTAEGLRTEGFNGRVVLVGQETHLPYERPPLSKEYLQGRSDREKIFVHDASWYRAHDIELRSGISVTGIDRAAHQVTLSDGDRLGYDKLLLATGATPRRLTVPGADRDGVLYLRTVDDCERIKATLSTARRIAIIGGGWIGLEVAAAARAAGVEVSVLEAERQPLLRVLGFEVSAVFADLHRSHGVDLRLGVQVREVTDAGVRLADGSAVDADAVLVGIGATPNTDLAAAAGLTVDNGVQVGADLRTSDPDIFAAGDIANAYHPLLGAHIRVEHWANALNQPAVAARAMLGRDAAYDLLPFFYTDQYDLGMEYTGYTPPGHNDDVVIRGDLATREFIAFWLNDGRVTAGMNVNIWDVTDQIKALIHAAAPADRTRLADPAIPLDQI</sequence>